<organism evidence="1 2">
    <name type="scientific">Sphingobium indicum BiD32</name>
    <dbReference type="NCBI Taxonomy" id="1301087"/>
    <lineage>
        <taxon>Bacteria</taxon>
        <taxon>Pseudomonadati</taxon>
        <taxon>Pseudomonadota</taxon>
        <taxon>Alphaproteobacteria</taxon>
        <taxon>Sphingomonadales</taxon>
        <taxon>Sphingomonadaceae</taxon>
        <taxon>Sphingobium</taxon>
    </lineage>
</organism>
<dbReference type="EMBL" id="CAVK010000145">
    <property type="protein sequence ID" value="CCW18639.1"/>
    <property type="molecule type" value="Genomic_DNA"/>
</dbReference>
<protein>
    <submittedName>
        <fullName evidence="1">Uncharacterized protein</fullName>
    </submittedName>
</protein>
<keyword evidence="2" id="KW-1185">Reference proteome</keyword>
<name>N1MPJ1_9SPHN</name>
<comment type="caution">
    <text evidence="1">The sequence shown here is derived from an EMBL/GenBank/DDBJ whole genome shotgun (WGS) entry which is preliminary data.</text>
</comment>
<gene>
    <name evidence="1" type="ORF">EBBID32_29930</name>
</gene>
<reference evidence="2" key="2">
    <citation type="submission" date="2013-04" db="EMBL/GenBank/DDBJ databases">
        <title>Bisphenol A degrading Sphingobium sp. strain BiD32.</title>
        <authorList>
            <person name="Nielsen J.L."/>
            <person name="Zhou N.A."/>
            <person name="Kjeldal H."/>
        </authorList>
    </citation>
    <scope>NUCLEOTIDE SEQUENCE [LARGE SCALE GENOMIC DNA]</scope>
    <source>
        <strain evidence="2">BiD32</strain>
    </source>
</reference>
<dbReference type="Proteomes" id="UP000013201">
    <property type="component" value="Unassembled WGS sequence"/>
</dbReference>
<sequence length="40" mass="4411">MLIYSAPSASSSGSDNQHQMLTPETGVFHQLFSSYCNFVQ</sequence>
<proteinExistence type="predicted"/>
<dbReference type="AlphaFoldDB" id="N1MPJ1"/>
<reference evidence="1 2" key="1">
    <citation type="submission" date="2013-03" db="EMBL/GenBank/DDBJ databases">
        <authorList>
            <person name="Le V."/>
        </authorList>
    </citation>
    <scope>NUCLEOTIDE SEQUENCE [LARGE SCALE GENOMIC DNA]</scope>
    <source>
        <strain evidence="1 2">BiD32</strain>
    </source>
</reference>
<accession>N1MPJ1</accession>
<evidence type="ECO:0000313" key="1">
    <source>
        <dbReference type="EMBL" id="CCW18639.1"/>
    </source>
</evidence>
<evidence type="ECO:0000313" key="2">
    <source>
        <dbReference type="Proteomes" id="UP000013201"/>
    </source>
</evidence>